<evidence type="ECO:0000256" key="2">
    <source>
        <dbReference type="ARBA" id="ARBA00005179"/>
    </source>
</evidence>
<keyword evidence="4 5" id="KW-0408">Iron</keyword>
<keyword evidence="8" id="KW-1185">Reference proteome</keyword>
<dbReference type="InterPro" id="IPR036396">
    <property type="entry name" value="Cyt_P450_sf"/>
</dbReference>
<dbReference type="InterPro" id="IPR001128">
    <property type="entry name" value="Cyt_P450"/>
</dbReference>
<dbReference type="EMBL" id="KV425584">
    <property type="protein sequence ID" value="KZT23548.1"/>
    <property type="molecule type" value="Genomic_DNA"/>
</dbReference>
<dbReference type="InterPro" id="IPR050121">
    <property type="entry name" value="Cytochrome_P450_monoxygenase"/>
</dbReference>
<gene>
    <name evidence="7" type="ORF">NEOLEDRAFT_1179995</name>
</gene>
<feature type="binding site" description="axial binding residue" evidence="5">
    <location>
        <position position="425"/>
    </location>
    <ligand>
        <name>heme</name>
        <dbReference type="ChEBI" id="CHEBI:30413"/>
    </ligand>
    <ligandPart>
        <name>Fe</name>
        <dbReference type="ChEBI" id="CHEBI:18248"/>
    </ligandPart>
</feature>
<dbReference type="Gene3D" id="1.10.630.10">
    <property type="entry name" value="Cytochrome P450"/>
    <property type="match status" value="1"/>
</dbReference>
<dbReference type="Pfam" id="PF00067">
    <property type="entry name" value="p450"/>
    <property type="match status" value="1"/>
</dbReference>
<sequence>MLAVNLLLAGLLARAVYLLYYRLLISSLRHIPGPFISRLTRLPLTYHEYNANRRLYLHDLHKRYGPAVRIAPDEVSFATAEAAKQIYSIGGSGYEKTHFYDIFANFDGVKNMFSTIYKGEHAERRKRVADRFTKMYVMQPHIMAVVEEHVHAFVSRVGQLAAAKNSVNIYIYLHAFALDCITHYLFHPYGTHSIDGGEDMKKVEELCYYDSIRDRYTEVHFPRLHKFFDICARPFRERRGSQSGYVLNLVRETCAKSDPEESTVLYRYQTMKEDIPPLEIASEIMDQLVAGIETTGDALCFLLWHLSLPESAAIQERLRSELQQNTVTAIDDLRYLDAVVQEGLRVYGPAPMSFPRVVPNEGRVLEGYFVPAGTVVSCQAWTLHRFDTVTFPNPEAFIPERWLQEEGRLERNRLFFAFGAGGRGCIGKNLATLEMKVLLREIYSTYKTSVAPDMKGSMEISDQIVASRPKDQICLLSFEATEA</sequence>
<dbReference type="PANTHER" id="PTHR24305:SF164">
    <property type="entry name" value="P450, PUTATIVE (EUROFUNG)-RELATED"/>
    <property type="match status" value="1"/>
</dbReference>
<evidence type="ECO:0000256" key="3">
    <source>
        <dbReference type="ARBA" id="ARBA00022723"/>
    </source>
</evidence>
<dbReference type="CDD" id="cd11059">
    <property type="entry name" value="CYP_fungal"/>
    <property type="match status" value="1"/>
</dbReference>
<dbReference type="InParanoid" id="A0A165RAU9"/>
<keyword evidence="6" id="KW-0503">Monooxygenase</keyword>
<dbReference type="GO" id="GO:0005506">
    <property type="term" value="F:iron ion binding"/>
    <property type="evidence" value="ECO:0007669"/>
    <property type="project" value="InterPro"/>
</dbReference>
<evidence type="ECO:0000256" key="6">
    <source>
        <dbReference type="RuleBase" id="RU000461"/>
    </source>
</evidence>
<keyword evidence="6" id="KW-0560">Oxidoreductase</keyword>
<dbReference type="PRINTS" id="PR00385">
    <property type="entry name" value="P450"/>
</dbReference>
<dbReference type="SUPFAM" id="SSF48264">
    <property type="entry name" value="Cytochrome P450"/>
    <property type="match status" value="1"/>
</dbReference>
<keyword evidence="3 5" id="KW-0479">Metal-binding</keyword>
<dbReference type="GO" id="GO:0020037">
    <property type="term" value="F:heme binding"/>
    <property type="evidence" value="ECO:0007669"/>
    <property type="project" value="InterPro"/>
</dbReference>
<reference evidence="7 8" key="1">
    <citation type="journal article" date="2016" name="Mol. Biol. Evol.">
        <title>Comparative Genomics of Early-Diverging Mushroom-Forming Fungi Provides Insights into the Origins of Lignocellulose Decay Capabilities.</title>
        <authorList>
            <person name="Nagy L.G."/>
            <person name="Riley R."/>
            <person name="Tritt A."/>
            <person name="Adam C."/>
            <person name="Daum C."/>
            <person name="Floudas D."/>
            <person name="Sun H."/>
            <person name="Yadav J.S."/>
            <person name="Pangilinan J."/>
            <person name="Larsson K.H."/>
            <person name="Matsuura K."/>
            <person name="Barry K."/>
            <person name="Labutti K."/>
            <person name="Kuo R."/>
            <person name="Ohm R.A."/>
            <person name="Bhattacharya S.S."/>
            <person name="Shirouzu T."/>
            <person name="Yoshinaga Y."/>
            <person name="Martin F.M."/>
            <person name="Grigoriev I.V."/>
            <person name="Hibbett D.S."/>
        </authorList>
    </citation>
    <scope>NUCLEOTIDE SEQUENCE [LARGE SCALE GENOMIC DNA]</scope>
    <source>
        <strain evidence="7 8">HHB14362 ss-1</strain>
    </source>
</reference>
<dbReference type="OrthoDB" id="1470350at2759"/>
<dbReference type="PROSITE" id="PS00086">
    <property type="entry name" value="CYTOCHROME_P450"/>
    <property type="match status" value="1"/>
</dbReference>
<proteinExistence type="inferred from homology"/>
<dbReference type="STRING" id="1314782.A0A165RAU9"/>
<evidence type="ECO:0000313" key="7">
    <source>
        <dbReference type="EMBL" id="KZT23548.1"/>
    </source>
</evidence>
<evidence type="ECO:0000313" key="8">
    <source>
        <dbReference type="Proteomes" id="UP000076761"/>
    </source>
</evidence>
<dbReference type="GO" id="GO:0016705">
    <property type="term" value="F:oxidoreductase activity, acting on paired donors, with incorporation or reduction of molecular oxygen"/>
    <property type="evidence" value="ECO:0007669"/>
    <property type="project" value="InterPro"/>
</dbReference>
<evidence type="ECO:0000256" key="5">
    <source>
        <dbReference type="PIRSR" id="PIRSR602401-1"/>
    </source>
</evidence>
<dbReference type="PRINTS" id="PR00463">
    <property type="entry name" value="EP450I"/>
</dbReference>
<dbReference type="InterPro" id="IPR002401">
    <property type="entry name" value="Cyt_P450_E_grp-I"/>
</dbReference>
<dbReference type="GO" id="GO:0004497">
    <property type="term" value="F:monooxygenase activity"/>
    <property type="evidence" value="ECO:0007669"/>
    <property type="project" value="UniProtKB-KW"/>
</dbReference>
<dbReference type="AlphaFoldDB" id="A0A165RAU9"/>
<protein>
    <submittedName>
        <fullName evidence="7">Cytochrome P450</fullName>
    </submittedName>
</protein>
<dbReference type="PANTHER" id="PTHR24305">
    <property type="entry name" value="CYTOCHROME P450"/>
    <property type="match status" value="1"/>
</dbReference>
<organism evidence="7 8">
    <name type="scientific">Neolentinus lepideus HHB14362 ss-1</name>
    <dbReference type="NCBI Taxonomy" id="1314782"/>
    <lineage>
        <taxon>Eukaryota</taxon>
        <taxon>Fungi</taxon>
        <taxon>Dikarya</taxon>
        <taxon>Basidiomycota</taxon>
        <taxon>Agaricomycotina</taxon>
        <taxon>Agaricomycetes</taxon>
        <taxon>Gloeophyllales</taxon>
        <taxon>Gloeophyllaceae</taxon>
        <taxon>Neolentinus</taxon>
    </lineage>
</organism>
<dbReference type="InterPro" id="IPR017972">
    <property type="entry name" value="Cyt_P450_CS"/>
</dbReference>
<comment type="cofactor">
    <cofactor evidence="1 5">
        <name>heme</name>
        <dbReference type="ChEBI" id="CHEBI:30413"/>
    </cofactor>
</comment>
<evidence type="ECO:0000256" key="4">
    <source>
        <dbReference type="ARBA" id="ARBA00023004"/>
    </source>
</evidence>
<comment type="pathway">
    <text evidence="2">Secondary metabolite biosynthesis.</text>
</comment>
<comment type="similarity">
    <text evidence="6">Belongs to the cytochrome P450 family.</text>
</comment>
<keyword evidence="5 6" id="KW-0349">Heme</keyword>
<name>A0A165RAU9_9AGAM</name>
<accession>A0A165RAU9</accession>
<dbReference type="Proteomes" id="UP000076761">
    <property type="component" value="Unassembled WGS sequence"/>
</dbReference>
<evidence type="ECO:0000256" key="1">
    <source>
        <dbReference type="ARBA" id="ARBA00001971"/>
    </source>
</evidence>